<dbReference type="GO" id="GO:0045944">
    <property type="term" value="P:positive regulation of transcription by RNA polymerase II"/>
    <property type="evidence" value="ECO:0007669"/>
    <property type="project" value="TreeGrafter"/>
</dbReference>
<evidence type="ECO:0000256" key="1">
    <source>
        <dbReference type="ARBA" id="ARBA00004123"/>
    </source>
</evidence>
<dbReference type="Proteomes" id="UP001219355">
    <property type="component" value="Chromosome 5"/>
</dbReference>
<protein>
    <recommendedName>
        <fullName evidence="6">Zn(2)-C6 fungal-type domain-containing protein</fullName>
    </recommendedName>
</protein>
<feature type="compositionally biased region" description="Low complexity" evidence="3">
    <location>
        <begin position="142"/>
        <end position="153"/>
    </location>
</feature>
<dbReference type="GO" id="GO:0000976">
    <property type="term" value="F:transcription cis-regulatory region binding"/>
    <property type="evidence" value="ECO:0007669"/>
    <property type="project" value="TreeGrafter"/>
</dbReference>
<feature type="compositionally biased region" description="Low complexity" evidence="3">
    <location>
        <begin position="277"/>
        <end position="287"/>
    </location>
</feature>
<dbReference type="InterPro" id="IPR021858">
    <property type="entry name" value="Fun_TF"/>
</dbReference>
<feature type="region of interest" description="Disordered" evidence="3">
    <location>
        <begin position="136"/>
        <end position="201"/>
    </location>
</feature>
<dbReference type="GO" id="GO:0005634">
    <property type="term" value="C:nucleus"/>
    <property type="evidence" value="ECO:0007669"/>
    <property type="project" value="UniProtKB-SubCell"/>
</dbReference>
<dbReference type="EMBL" id="CP120631">
    <property type="protein sequence ID" value="WEW61349.1"/>
    <property type="molecule type" value="Genomic_DNA"/>
</dbReference>
<evidence type="ECO:0000256" key="2">
    <source>
        <dbReference type="ARBA" id="ARBA00023242"/>
    </source>
</evidence>
<evidence type="ECO:0000313" key="5">
    <source>
        <dbReference type="Proteomes" id="UP001219355"/>
    </source>
</evidence>
<keyword evidence="2" id="KW-0539">Nucleus</keyword>
<evidence type="ECO:0008006" key="6">
    <source>
        <dbReference type="Google" id="ProtNLM"/>
    </source>
</evidence>
<feature type="compositionally biased region" description="Basic and acidic residues" evidence="3">
    <location>
        <begin position="42"/>
        <end position="53"/>
    </location>
</feature>
<evidence type="ECO:0000256" key="3">
    <source>
        <dbReference type="SAM" id="MobiDB-lite"/>
    </source>
</evidence>
<dbReference type="Pfam" id="PF11951">
    <property type="entry name" value="Fungal_trans_2"/>
    <property type="match status" value="1"/>
</dbReference>
<gene>
    <name evidence="4" type="ORF">PRK78_006839</name>
</gene>
<feature type="region of interest" description="Disordered" evidence="3">
    <location>
        <begin position="271"/>
        <end position="290"/>
    </location>
</feature>
<dbReference type="PANTHER" id="PTHR37534:SF43">
    <property type="entry name" value="FINGER DOMAIN PROTEIN, PUTATIVE (AFU_ORTHOLOGUE AFUA_1G01850)-RELATED"/>
    <property type="match status" value="1"/>
</dbReference>
<proteinExistence type="predicted"/>
<name>A0AAF0IPF3_9EURO</name>
<feature type="region of interest" description="Disordered" evidence="3">
    <location>
        <begin position="42"/>
        <end position="120"/>
    </location>
</feature>
<reference evidence="4" key="1">
    <citation type="submission" date="2023-03" db="EMBL/GenBank/DDBJ databases">
        <title>Emydomyces testavorans Genome Sequence.</title>
        <authorList>
            <person name="Hoyer L."/>
        </authorList>
    </citation>
    <scope>NUCLEOTIDE SEQUENCE</scope>
    <source>
        <strain evidence="4">16-2883</strain>
    </source>
</reference>
<evidence type="ECO:0000313" key="4">
    <source>
        <dbReference type="EMBL" id="WEW61349.1"/>
    </source>
</evidence>
<organism evidence="4 5">
    <name type="scientific">Emydomyces testavorans</name>
    <dbReference type="NCBI Taxonomy" id="2070801"/>
    <lineage>
        <taxon>Eukaryota</taxon>
        <taxon>Fungi</taxon>
        <taxon>Dikarya</taxon>
        <taxon>Ascomycota</taxon>
        <taxon>Pezizomycotina</taxon>
        <taxon>Eurotiomycetes</taxon>
        <taxon>Eurotiomycetidae</taxon>
        <taxon>Onygenales</taxon>
        <taxon>Nannizziopsiaceae</taxon>
        <taxon>Emydomyces</taxon>
    </lineage>
</organism>
<dbReference type="AlphaFoldDB" id="A0AAF0IPF3"/>
<feature type="compositionally biased region" description="Polar residues" evidence="3">
    <location>
        <begin position="65"/>
        <end position="94"/>
    </location>
</feature>
<comment type="subcellular location">
    <subcellularLocation>
        <location evidence="1">Nucleus</location>
    </subcellularLocation>
</comment>
<dbReference type="GO" id="GO:0003700">
    <property type="term" value="F:DNA-binding transcription factor activity"/>
    <property type="evidence" value="ECO:0007669"/>
    <property type="project" value="TreeGrafter"/>
</dbReference>
<dbReference type="PANTHER" id="PTHR37534">
    <property type="entry name" value="TRANSCRIPTIONAL ACTIVATOR PROTEIN UGA3"/>
    <property type="match status" value="1"/>
</dbReference>
<accession>A0AAF0IPF3</accession>
<sequence>MDQFRGDWVLKSCASGEEKPTCINCQRQGETCDYSIRLNWEGRAKKKPGDTSQRESPPGREAAAASNSVNRATQGLISPGTTNADCHITATTDTARSRPRSSLKPWEVQQTPDVQIHHGIPTERYRTLTFVSELQSPGAAVSSPPTTRSQSSSNRDTPKSYPSPSFGALSTHDQSILPQARDSPYPSPSDSAISSPGIAPFQSKSGPAPFTYLQNSFSPSPVYQRRALSRNSLHDAKRMRITTQGPPEIEPLTSGLYPPPVSSACEFSHTPGGTVFSPSDSSDTTSDGAYPPPPFHGLRNANSRAALHRVSVQSLLSNPITDRELQDSDLHPTVNRHSGSVRETASNNTSISYGFDCGRCDLDINKNDDSTAIEYTVHPITAEQPVNAWSPATTSSFTDSEQDSRQRLTTVFTKGGYYARPVLINIPRYLTPLPSALLENPINLLYFYHFLNHTSKILVPHDCSNNPFANVLPAMAIQDTNLLNLLLAYSASHRARLLGHAEPYNRIAHWTRDVFPKLRHALVDPNEQISDTMLAAAIMLASLKIISPSTFEVPIPWESYLKLARGLFLARRQMQVKHSSDQVEFFLCRWLGYLDILGSLSSRQTEPPLLGGNYWSTVALNEPANPESDLEIDCFTGFTLECRSLLVRLAELVHECDARQFDSTTGRLLPNWTPPPLLLAQGERLLFDMTATRSQNYHRRTLHGALETGDMAALDDSYRLASIVQLYRRVFCLSPSDLKVVESVNLLIESLDRISRGGTTEVSALLPLFTAGCETQDVVQRRVIRERFKGFEGVGMRQIRRARKLMQRSWKEDSSWTVLAQGEFLG</sequence>
<keyword evidence="5" id="KW-1185">Reference proteome</keyword>